<dbReference type="Gene3D" id="3.90.180.10">
    <property type="entry name" value="Medium-chain alcohol dehydrogenases, catalytic domain"/>
    <property type="match status" value="1"/>
</dbReference>
<evidence type="ECO:0000313" key="3">
    <source>
        <dbReference type="Proteomes" id="UP000774326"/>
    </source>
</evidence>
<gene>
    <name evidence="2" type="ORF">WICPIJ_006732</name>
</gene>
<dbReference type="InterPro" id="IPR020843">
    <property type="entry name" value="ER"/>
</dbReference>
<accession>A0A9P8Q390</accession>
<dbReference type="EMBL" id="JAEUBG010003780">
    <property type="protein sequence ID" value="KAH3682317.1"/>
    <property type="molecule type" value="Genomic_DNA"/>
</dbReference>
<dbReference type="InterPro" id="IPR036291">
    <property type="entry name" value="NAD(P)-bd_dom_sf"/>
</dbReference>
<dbReference type="SMART" id="SM00829">
    <property type="entry name" value="PKS_ER"/>
    <property type="match status" value="1"/>
</dbReference>
<dbReference type="InterPro" id="IPR047122">
    <property type="entry name" value="Trans-enoyl_RdTase-like"/>
</dbReference>
<comment type="caution">
    <text evidence="2">The sequence shown here is derived from an EMBL/GenBank/DDBJ whole genome shotgun (WGS) entry which is preliminary data.</text>
</comment>
<organism evidence="2 3">
    <name type="scientific">Wickerhamomyces pijperi</name>
    <name type="common">Yeast</name>
    <name type="synonym">Pichia pijperi</name>
    <dbReference type="NCBI Taxonomy" id="599730"/>
    <lineage>
        <taxon>Eukaryota</taxon>
        <taxon>Fungi</taxon>
        <taxon>Dikarya</taxon>
        <taxon>Ascomycota</taxon>
        <taxon>Saccharomycotina</taxon>
        <taxon>Saccharomycetes</taxon>
        <taxon>Phaffomycetales</taxon>
        <taxon>Wickerhamomycetaceae</taxon>
        <taxon>Wickerhamomyces</taxon>
    </lineage>
</organism>
<dbReference type="PANTHER" id="PTHR45348">
    <property type="entry name" value="HYPOTHETICAL OXIDOREDUCTASE (EUROFUNG)"/>
    <property type="match status" value="1"/>
</dbReference>
<dbReference type="CDD" id="cd08249">
    <property type="entry name" value="enoyl_reductase_like"/>
    <property type="match status" value="1"/>
</dbReference>
<dbReference type="InterPro" id="IPR013154">
    <property type="entry name" value="ADH-like_N"/>
</dbReference>
<reference evidence="2" key="1">
    <citation type="journal article" date="2021" name="Open Biol.">
        <title>Shared evolutionary footprints suggest mitochondrial oxidative damage underlies multiple complex I losses in fungi.</title>
        <authorList>
            <person name="Schikora-Tamarit M.A."/>
            <person name="Marcet-Houben M."/>
            <person name="Nosek J."/>
            <person name="Gabaldon T."/>
        </authorList>
    </citation>
    <scope>NUCLEOTIDE SEQUENCE</scope>
    <source>
        <strain evidence="2">CBS2887</strain>
    </source>
</reference>
<dbReference type="SUPFAM" id="SSF51735">
    <property type="entry name" value="NAD(P)-binding Rossmann-fold domains"/>
    <property type="match status" value="1"/>
</dbReference>
<name>A0A9P8Q390_WICPI</name>
<dbReference type="Pfam" id="PF00107">
    <property type="entry name" value="ADH_zinc_N"/>
    <property type="match status" value="1"/>
</dbReference>
<dbReference type="Pfam" id="PF08240">
    <property type="entry name" value="ADH_N"/>
    <property type="match status" value="1"/>
</dbReference>
<keyword evidence="3" id="KW-1185">Reference proteome</keyword>
<dbReference type="AlphaFoldDB" id="A0A9P8Q390"/>
<dbReference type="GO" id="GO:0016651">
    <property type="term" value="F:oxidoreductase activity, acting on NAD(P)H"/>
    <property type="evidence" value="ECO:0007669"/>
    <property type="project" value="InterPro"/>
</dbReference>
<dbReference type="Gene3D" id="3.40.50.720">
    <property type="entry name" value="NAD(P)-binding Rossmann-like Domain"/>
    <property type="match status" value="1"/>
</dbReference>
<reference evidence="2" key="2">
    <citation type="submission" date="2021-01" db="EMBL/GenBank/DDBJ databases">
        <authorList>
            <person name="Schikora-Tamarit M.A."/>
        </authorList>
    </citation>
    <scope>NUCLEOTIDE SEQUENCE</scope>
    <source>
        <strain evidence="2">CBS2887</strain>
    </source>
</reference>
<proteinExistence type="predicted"/>
<dbReference type="OrthoDB" id="9992527at2759"/>
<dbReference type="PANTHER" id="PTHR45348:SF2">
    <property type="entry name" value="ZINC-TYPE ALCOHOL DEHYDROGENASE-LIKE PROTEIN C2E1P3.01"/>
    <property type="match status" value="1"/>
</dbReference>
<evidence type="ECO:0000259" key="1">
    <source>
        <dbReference type="SMART" id="SM00829"/>
    </source>
</evidence>
<protein>
    <recommendedName>
        <fullName evidence="1">Enoyl reductase (ER) domain-containing protein</fullName>
    </recommendedName>
</protein>
<dbReference type="InterPro" id="IPR013149">
    <property type="entry name" value="ADH-like_C"/>
</dbReference>
<feature type="domain" description="Enoyl reductase (ER)" evidence="1">
    <location>
        <begin position="20"/>
        <end position="368"/>
    </location>
</feature>
<dbReference type="InterPro" id="IPR011032">
    <property type="entry name" value="GroES-like_sf"/>
</dbReference>
<dbReference type="SUPFAM" id="SSF50129">
    <property type="entry name" value="GroES-like"/>
    <property type="match status" value="1"/>
</dbReference>
<evidence type="ECO:0000313" key="2">
    <source>
        <dbReference type="EMBL" id="KAH3682317.1"/>
    </source>
</evidence>
<sequence>MQEQQHQQAAVIAKDPFTSGLTEIAMIPIAEPNEHQIRIKTVAFAANPTDWIHIAYQQGVAGDLIGSDCSGVVEKVGSKVTGFKVGDIVSTFCHGGYCKERGTFTEYVIADPSVTLRYASVNDKVLPVGETQHGHIQTYEGAASVTLALVTSVLSMAGNLNAQPEDKGKYILIWGGATATGVIAIQVAKLGFGLRVVTVASPKHSEFLRSIGADLVFDYRDPNVNEKISQATNGEIRYVFDIIAEKTTFQAAYSAYKTATGPVKVNSLSMLDEQALTIDTSIPKNFQITIPTFAYSANGDTVRLFGGVFKADDETLARYNKFWNEVVPEILPQIQNTNLKVLKPGFQSVNEALGSLQSKSVSGEKIVFR</sequence>
<dbReference type="Proteomes" id="UP000774326">
    <property type="component" value="Unassembled WGS sequence"/>
</dbReference>